<dbReference type="SMART" id="SM00873">
    <property type="entry name" value="B3_4"/>
    <property type="match status" value="1"/>
</dbReference>
<reference evidence="6" key="1">
    <citation type="submission" date="2020-06" db="EMBL/GenBank/DDBJ databases">
        <title>Legume-microbial interactions unlock mineral nutrients during tropical forest succession.</title>
        <authorList>
            <person name="Epihov D.Z."/>
        </authorList>
    </citation>
    <scope>NUCLEOTIDE SEQUENCE [LARGE SCALE GENOMIC DNA]</scope>
    <source>
        <strain evidence="6">Pan2503</strain>
    </source>
</reference>
<dbReference type="InterPro" id="IPR045060">
    <property type="entry name" value="Phe-tRNA-ligase_IIc_bsu"/>
</dbReference>
<evidence type="ECO:0000259" key="5">
    <source>
        <dbReference type="PROSITE" id="PS51483"/>
    </source>
</evidence>
<dbReference type="AlphaFoldDB" id="A0A7V8SZ32"/>
<dbReference type="InterPro" id="IPR002547">
    <property type="entry name" value="tRNA-bd_dom"/>
</dbReference>
<dbReference type="InterPro" id="IPR005147">
    <property type="entry name" value="tRNA_synthase_B5-dom"/>
</dbReference>
<dbReference type="PANTHER" id="PTHR10947">
    <property type="entry name" value="PHENYLALANYL-TRNA SYNTHETASE BETA CHAIN AND LEUCINE-RICH REPEAT-CONTAINING PROTEIN 47"/>
    <property type="match status" value="1"/>
</dbReference>
<dbReference type="PROSITE" id="PS50886">
    <property type="entry name" value="TRBD"/>
    <property type="match status" value="1"/>
</dbReference>
<name>A0A7V8SZ32_9BACT</name>
<dbReference type="InterPro" id="IPR005146">
    <property type="entry name" value="B3/B4_tRNA-bd"/>
</dbReference>
<dbReference type="Gene3D" id="3.30.56.10">
    <property type="match status" value="2"/>
</dbReference>
<keyword evidence="1 3" id="KW-0820">tRNA-binding</keyword>
<keyword evidence="6" id="KW-0436">Ligase</keyword>
<feature type="domain" description="B5" evidence="5">
    <location>
        <begin position="389"/>
        <end position="467"/>
    </location>
</feature>
<dbReference type="Pfam" id="PF03483">
    <property type="entry name" value="B3_4"/>
    <property type="match status" value="1"/>
</dbReference>
<dbReference type="GO" id="GO:0006432">
    <property type="term" value="P:phenylalanyl-tRNA aminoacylation"/>
    <property type="evidence" value="ECO:0007669"/>
    <property type="project" value="InterPro"/>
</dbReference>
<comment type="caution">
    <text evidence="6">The sequence shown here is derived from an EMBL/GenBank/DDBJ whole genome shotgun (WGS) entry which is preliminary data.</text>
</comment>
<dbReference type="InterPro" id="IPR020825">
    <property type="entry name" value="Phe-tRNA_synthase-like_B3/B4"/>
</dbReference>
<dbReference type="GO" id="GO:0000287">
    <property type="term" value="F:magnesium ion binding"/>
    <property type="evidence" value="ECO:0007669"/>
    <property type="project" value="InterPro"/>
</dbReference>
<evidence type="ECO:0000256" key="1">
    <source>
        <dbReference type="ARBA" id="ARBA00022555"/>
    </source>
</evidence>
<sequence length="499" mass="54755">MKFSYNWIREFVEGLNCAPSALEKLITMKTAECERIELAGALLDRACAARIESIEPIDNSLNVKAVVDAGRYGRKTVVSGAPNCRAGLITVYVPVAKKKIHGVESDGMLASGFELGINRDHSGLLEVDLQEGTALAGCVPDSIIEIDNKSITHRPDLWGHLGMAREVAAILGDRLRDPVRMDLLPRGAPAIKVQIEDFDRCPRYSALVFENVTVRPAPLWLQYRLSAIGLNPINNIVDVTNYVMSELAQPMHAFDADLLQGDTIFIRPANPAERFRALNEQEYTLDPSNLVIADAAGPIALGGVIGGLDSAISGKTRRVVLESANFLGSSVRKTSAAIKLRTDASMRFEKAQDPANTVRGISRAIELLRELSPGIRSIGGVADQKRDIPARPPIELPLDWLERKLGRAVDPAEVRRILERLAFGVVESRPQVFSVSVPSWRATKDISIKDDLVEEVGRMVGYDSVVPQAPLVPSAVPHDNRERRFQHQARQIFADQGFT</sequence>
<dbReference type="Proteomes" id="UP000567293">
    <property type="component" value="Unassembled WGS sequence"/>
</dbReference>
<evidence type="ECO:0000256" key="2">
    <source>
        <dbReference type="ARBA" id="ARBA00022884"/>
    </source>
</evidence>
<dbReference type="Pfam" id="PF03484">
    <property type="entry name" value="B5"/>
    <property type="match status" value="1"/>
</dbReference>
<feature type="non-terminal residue" evidence="6">
    <location>
        <position position="499"/>
    </location>
</feature>
<dbReference type="Gene3D" id="3.50.40.10">
    <property type="entry name" value="Phenylalanyl-trna Synthetase, Chain B, domain 3"/>
    <property type="match status" value="1"/>
</dbReference>
<evidence type="ECO:0000259" key="4">
    <source>
        <dbReference type="PROSITE" id="PS50886"/>
    </source>
</evidence>
<keyword evidence="2 3" id="KW-0694">RNA-binding</keyword>
<dbReference type="InterPro" id="IPR012340">
    <property type="entry name" value="NA-bd_OB-fold"/>
</dbReference>
<dbReference type="PROSITE" id="PS51483">
    <property type="entry name" value="B5"/>
    <property type="match status" value="1"/>
</dbReference>
<dbReference type="PANTHER" id="PTHR10947:SF0">
    <property type="entry name" value="PHENYLALANINE--TRNA LIGASE BETA SUBUNIT"/>
    <property type="match status" value="1"/>
</dbReference>
<evidence type="ECO:0000313" key="7">
    <source>
        <dbReference type="Proteomes" id="UP000567293"/>
    </source>
</evidence>
<proteinExistence type="predicted"/>
<dbReference type="InterPro" id="IPR009061">
    <property type="entry name" value="DNA-bd_dom_put_sf"/>
</dbReference>
<dbReference type="GO" id="GO:0009328">
    <property type="term" value="C:phenylalanine-tRNA ligase complex"/>
    <property type="evidence" value="ECO:0007669"/>
    <property type="project" value="TreeGrafter"/>
</dbReference>
<dbReference type="GO" id="GO:0004826">
    <property type="term" value="F:phenylalanine-tRNA ligase activity"/>
    <property type="evidence" value="ECO:0007669"/>
    <property type="project" value="InterPro"/>
</dbReference>
<accession>A0A7V8SZ32</accession>
<dbReference type="SUPFAM" id="SSF56037">
    <property type="entry name" value="PheT/TilS domain"/>
    <property type="match status" value="1"/>
</dbReference>
<protein>
    <submittedName>
        <fullName evidence="6">Phenylalanine--tRNA ligase subunit beta</fullName>
    </submittedName>
</protein>
<keyword evidence="7" id="KW-1185">Reference proteome</keyword>
<dbReference type="SUPFAM" id="SSF46955">
    <property type="entry name" value="Putative DNA-binding domain"/>
    <property type="match status" value="1"/>
</dbReference>
<dbReference type="SMART" id="SM00874">
    <property type="entry name" value="B5"/>
    <property type="match status" value="1"/>
</dbReference>
<feature type="domain" description="TRNA-binding" evidence="4">
    <location>
        <begin position="40"/>
        <end position="140"/>
    </location>
</feature>
<dbReference type="GO" id="GO:0005524">
    <property type="term" value="F:ATP binding"/>
    <property type="evidence" value="ECO:0007669"/>
    <property type="project" value="InterPro"/>
</dbReference>
<dbReference type="Gene3D" id="2.40.50.140">
    <property type="entry name" value="Nucleic acid-binding proteins"/>
    <property type="match status" value="1"/>
</dbReference>
<organism evidence="6 7">
    <name type="scientific">Candidatus Acidiferrum panamense</name>
    <dbReference type="NCBI Taxonomy" id="2741543"/>
    <lineage>
        <taxon>Bacteria</taxon>
        <taxon>Pseudomonadati</taxon>
        <taxon>Acidobacteriota</taxon>
        <taxon>Terriglobia</taxon>
        <taxon>Candidatus Acidiferrales</taxon>
        <taxon>Candidatus Acidiferrum</taxon>
    </lineage>
</organism>
<dbReference type="EMBL" id="JACDQQ010001939">
    <property type="protein sequence ID" value="MBA0087302.1"/>
    <property type="molecule type" value="Genomic_DNA"/>
</dbReference>
<dbReference type="SUPFAM" id="SSF50249">
    <property type="entry name" value="Nucleic acid-binding proteins"/>
    <property type="match status" value="1"/>
</dbReference>
<dbReference type="GO" id="GO:0000049">
    <property type="term" value="F:tRNA binding"/>
    <property type="evidence" value="ECO:0007669"/>
    <property type="project" value="UniProtKB-UniRule"/>
</dbReference>
<evidence type="ECO:0000313" key="6">
    <source>
        <dbReference type="EMBL" id="MBA0087302.1"/>
    </source>
</evidence>
<evidence type="ECO:0000256" key="3">
    <source>
        <dbReference type="PROSITE-ProRule" id="PRU00209"/>
    </source>
</evidence>
<gene>
    <name evidence="6" type="ORF">HRJ53_20145</name>
</gene>